<organism evidence="1 2">
    <name type="scientific">Mesorhizobium dulcispinae</name>
    <dbReference type="NCBI Taxonomy" id="3072316"/>
    <lineage>
        <taxon>Bacteria</taxon>
        <taxon>Pseudomonadati</taxon>
        <taxon>Pseudomonadota</taxon>
        <taxon>Alphaproteobacteria</taxon>
        <taxon>Hyphomicrobiales</taxon>
        <taxon>Phyllobacteriaceae</taxon>
        <taxon>Mesorhizobium</taxon>
    </lineage>
</organism>
<dbReference type="RefSeq" id="WP_320316754.1">
    <property type="nucleotide sequence ID" value="NZ_JAVIIX010000006.1"/>
</dbReference>
<keyword evidence="2" id="KW-1185">Reference proteome</keyword>
<dbReference type="Proteomes" id="UP001271780">
    <property type="component" value="Unassembled WGS sequence"/>
</dbReference>
<name>A0ABU4XG33_9HYPH</name>
<dbReference type="EMBL" id="JAVIIZ010000008">
    <property type="protein sequence ID" value="MDX8473478.1"/>
    <property type="molecule type" value="Genomic_DNA"/>
</dbReference>
<gene>
    <name evidence="1" type="ORF">RFM27_15470</name>
</gene>
<sequence length="42" mass="4573">MFELPAKKEPRLQWLDVGALAAEVNVFPGIVVPFPPNGKSPL</sequence>
<evidence type="ECO:0000313" key="1">
    <source>
        <dbReference type="EMBL" id="MDX8473478.1"/>
    </source>
</evidence>
<proteinExistence type="predicted"/>
<evidence type="ECO:0000313" key="2">
    <source>
        <dbReference type="Proteomes" id="UP001271780"/>
    </source>
</evidence>
<protein>
    <submittedName>
        <fullName evidence="1">Uncharacterized protein</fullName>
    </submittedName>
</protein>
<accession>A0ABU4XG33</accession>
<reference evidence="1 2" key="1">
    <citation type="submission" date="2023-08" db="EMBL/GenBank/DDBJ databases">
        <title>Implementing the SeqCode for naming new Mesorhizobium species isolated from Vachellia karroo root nodules.</title>
        <authorList>
            <person name="Van Lill M."/>
        </authorList>
    </citation>
    <scope>NUCLEOTIDE SEQUENCE [LARGE SCALE GENOMIC DNA]</scope>
    <source>
        <strain evidence="1 2">VK23A</strain>
    </source>
</reference>
<comment type="caution">
    <text evidence="1">The sequence shown here is derived from an EMBL/GenBank/DDBJ whole genome shotgun (WGS) entry which is preliminary data.</text>
</comment>